<dbReference type="Proteomes" id="UP000822688">
    <property type="component" value="Chromosome 12"/>
</dbReference>
<accession>A0A8T0G7S5</accession>
<evidence type="ECO:0000313" key="1">
    <source>
        <dbReference type="EMBL" id="KAG0555080.1"/>
    </source>
</evidence>
<keyword evidence="2" id="KW-1185">Reference proteome</keyword>
<evidence type="ECO:0000313" key="2">
    <source>
        <dbReference type="Proteomes" id="UP000822688"/>
    </source>
</evidence>
<comment type="caution">
    <text evidence="1">The sequence shown here is derived from an EMBL/GenBank/DDBJ whole genome shotgun (WGS) entry which is preliminary data.</text>
</comment>
<organism evidence="1 2">
    <name type="scientific">Ceratodon purpureus</name>
    <name type="common">Fire moss</name>
    <name type="synonym">Dicranum purpureum</name>
    <dbReference type="NCBI Taxonomy" id="3225"/>
    <lineage>
        <taxon>Eukaryota</taxon>
        <taxon>Viridiplantae</taxon>
        <taxon>Streptophyta</taxon>
        <taxon>Embryophyta</taxon>
        <taxon>Bryophyta</taxon>
        <taxon>Bryophytina</taxon>
        <taxon>Bryopsida</taxon>
        <taxon>Dicranidae</taxon>
        <taxon>Pseudoditrichales</taxon>
        <taxon>Ditrichaceae</taxon>
        <taxon>Ceratodon</taxon>
    </lineage>
</organism>
<proteinExistence type="predicted"/>
<reference evidence="1" key="1">
    <citation type="submission" date="2020-06" db="EMBL/GenBank/DDBJ databases">
        <title>WGS assembly of Ceratodon purpureus strain R40.</title>
        <authorList>
            <person name="Carey S.B."/>
            <person name="Jenkins J."/>
            <person name="Shu S."/>
            <person name="Lovell J.T."/>
            <person name="Sreedasyam A."/>
            <person name="Maumus F."/>
            <person name="Tiley G.P."/>
            <person name="Fernandez-Pozo N."/>
            <person name="Barry K."/>
            <person name="Chen C."/>
            <person name="Wang M."/>
            <person name="Lipzen A."/>
            <person name="Daum C."/>
            <person name="Saski C.A."/>
            <person name="Payton A.C."/>
            <person name="Mcbreen J.C."/>
            <person name="Conrad R.E."/>
            <person name="Kollar L.M."/>
            <person name="Olsson S."/>
            <person name="Huttunen S."/>
            <person name="Landis J.B."/>
            <person name="Wickett N.J."/>
            <person name="Johnson M.G."/>
            <person name="Rensing S.A."/>
            <person name="Grimwood J."/>
            <person name="Schmutz J."/>
            <person name="Mcdaniel S.F."/>
        </authorList>
    </citation>
    <scope>NUCLEOTIDE SEQUENCE</scope>
    <source>
        <strain evidence="1">R40</strain>
    </source>
</reference>
<name>A0A8T0G7S5_CERPU</name>
<protein>
    <submittedName>
        <fullName evidence="1">Uncharacterized protein</fullName>
    </submittedName>
</protein>
<dbReference type="EMBL" id="CM026433">
    <property type="protein sequence ID" value="KAG0555080.1"/>
    <property type="molecule type" value="Genomic_DNA"/>
</dbReference>
<sequence length="63" mass="7284">MIRNHVLRSVTSQPKNHLQTVVSPSLRRTCVFLNLREENFFAIDATQPSEHVRDVPSLKGERK</sequence>
<gene>
    <name evidence="1" type="ORF">KC19_12G142900</name>
</gene>
<dbReference type="AlphaFoldDB" id="A0A8T0G7S5"/>